<dbReference type="NCBIfam" id="NF001186">
    <property type="entry name" value="PRK00155.2-3"/>
    <property type="match status" value="1"/>
</dbReference>
<dbReference type="Pfam" id="PF01128">
    <property type="entry name" value="IspD"/>
    <property type="match status" value="1"/>
</dbReference>
<organism evidence="4 5">
    <name type="scientific">Persicitalea jodogahamensis</name>
    <dbReference type="NCBI Taxonomy" id="402147"/>
    <lineage>
        <taxon>Bacteria</taxon>
        <taxon>Pseudomonadati</taxon>
        <taxon>Bacteroidota</taxon>
        <taxon>Cytophagia</taxon>
        <taxon>Cytophagales</taxon>
        <taxon>Spirosomataceae</taxon>
        <taxon>Persicitalea</taxon>
    </lineage>
</organism>
<sequence>MRSDLPKQFLPVDGRPVLMWTLDAFRNYSKEIQIRLVLPQSQFEFWSKLCNDHAFEFNGQLVAGGETRFQSVKNGLNSISAKEGFVAVHDGVRPFVSSQIIKTSFEKAADNGAAVTCVALKDSARLVRPDGSNEAVSRSDYRLMQTPQTFRMDWMRRAFASEAQPHFTDCASVLEAAGYPISLIDGAYENIKITTPEDLLWAEAFLKTPSFDVLRS</sequence>
<protein>
    <recommendedName>
        <fullName evidence="3">2-C-methyl-D-erythritol 4-phosphate cytidylyltransferase</fullName>
        <ecNumber evidence="3">2.7.7.60</ecNumber>
    </recommendedName>
    <alternativeName>
        <fullName evidence="3">4-diphosphocytidyl-2C-methyl-D-erythritol synthase</fullName>
    </alternativeName>
    <alternativeName>
        <fullName evidence="3">MEP cytidylyltransferase</fullName>
        <shortName evidence="3">MCT</shortName>
    </alternativeName>
</protein>
<evidence type="ECO:0000313" key="4">
    <source>
        <dbReference type="EMBL" id="GHB53666.1"/>
    </source>
</evidence>
<proteinExistence type="inferred from homology"/>
<dbReference type="CDD" id="cd02516">
    <property type="entry name" value="CDP-ME_synthetase"/>
    <property type="match status" value="1"/>
</dbReference>
<keyword evidence="5" id="KW-1185">Reference proteome</keyword>
<accession>A0A8J3G836</accession>
<dbReference type="PANTHER" id="PTHR32125">
    <property type="entry name" value="2-C-METHYL-D-ERYTHRITOL 4-PHOSPHATE CYTIDYLYLTRANSFERASE, CHLOROPLASTIC"/>
    <property type="match status" value="1"/>
</dbReference>
<gene>
    <name evidence="3 4" type="primary">ispD</name>
    <name evidence="4" type="ORF">GCM10007390_03130</name>
</gene>
<dbReference type="HAMAP" id="MF_00108">
    <property type="entry name" value="IspD"/>
    <property type="match status" value="1"/>
</dbReference>
<name>A0A8J3G836_9BACT</name>
<dbReference type="GO" id="GO:0019288">
    <property type="term" value="P:isopentenyl diphosphate biosynthetic process, methylerythritol 4-phosphate pathway"/>
    <property type="evidence" value="ECO:0007669"/>
    <property type="project" value="UniProtKB-UniRule"/>
</dbReference>
<keyword evidence="1 3" id="KW-0808">Transferase</keyword>
<dbReference type="EC" id="2.7.7.60" evidence="3"/>
<reference evidence="4 5" key="1">
    <citation type="journal article" date="2014" name="Int. J. Syst. Evol. Microbiol.">
        <title>Complete genome sequence of Corynebacterium casei LMG S-19264T (=DSM 44701T), isolated from a smear-ripened cheese.</title>
        <authorList>
            <consortium name="US DOE Joint Genome Institute (JGI-PGF)"/>
            <person name="Walter F."/>
            <person name="Albersmeier A."/>
            <person name="Kalinowski J."/>
            <person name="Ruckert C."/>
        </authorList>
    </citation>
    <scope>NUCLEOTIDE SEQUENCE [LARGE SCALE GENOMIC DNA]</scope>
    <source>
        <strain evidence="4 5">KCTC 12866</strain>
    </source>
</reference>
<dbReference type="PANTHER" id="PTHR32125:SF4">
    <property type="entry name" value="2-C-METHYL-D-ERYTHRITOL 4-PHOSPHATE CYTIDYLYLTRANSFERASE, CHLOROPLASTIC"/>
    <property type="match status" value="1"/>
</dbReference>
<dbReference type="Gene3D" id="3.90.550.10">
    <property type="entry name" value="Spore Coat Polysaccharide Biosynthesis Protein SpsA, Chain A"/>
    <property type="match status" value="1"/>
</dbReference>
<dbReference type="InterPro" id="IPR029044">
    <property type="entry name" value="Nucleotide-diphossugar_trans"/>
</dbReference>
<dbReference type="AlphaFoldDB" id="A0A8J3G836"/>
<comment type="caution">
    <text evidence="3">Lacks conserved residue(s) required for the propagation of feature annotation.</text>
</comment>
<dbReference type="InterPro" id="IPR050088">
    <property type="entry name" value="IspD/TarI_cytidylyltransf_bact"/>
</dbReference>
<comment type="catalytic activity">
    <reaction evidence="3">
        <text>2-C-methyl-D-erythritol 4-phosphate + CTP + H(+) = 4-CDP-2-C-methyl-D-erythritol + diphosphate</text>
        <dbReference type="Rhea" id="RHEA:13429"/>
        <dbReference type="ChEBI" id="CHEBI:15378"/>
        <dbReference type="ChEBI" id="CHEBI:33019"/>
        <dbReference type="ChEBI" id="CHEBI:37563"/>
        <dbReference type="ChEBI" id="CHEBI:57823"/>
        <dbReference type="ChEBI" id="CHEBI:58262"/>
        <dbReference type="EC" id="2.7.7.60"/>
    </reaction>
</comment>
<dbReference type="UniPathway" id="UPA00056">
    <property type="reaction ID" value="UER00093"/>
</dbReference>
<feature type="site" description="Transition state stabilizer" evidence="3">
    <location>
        <position position="7"/>
    </location>
</feature>
<dbReference type="InterPro" id="IPR001228">
    <property type="entry name" value="IspD"/>
</dbReference>
<dbReference type="Proteomes" id="UP000598271">
    <property type="component" value="Unassembled WGS sequence"/>
</dbReference>
<evidence type="ECO:0000256" key="2">
    <source>
        <dbReference type="ARBA" id="ARBA00022695"/>
    </source>
</evidence>
<feature type="site" description="Positions MEP for the nucleophilic attack" evidence="3">
    <location>
        <position position="138"/>
    </location>
</feature>
<comment type="caution">
    <text evidence="4">The sequence shown here is derived from an EMBL/GenBank/DDBJ whole genome shotgun (WGS) entry which is preliminary data.</text>
</comment>
<evidence type="ECO:0000313" key="5">
    <source>
        <dbReference type="Proteomes" id="UP000598271"/>
    </source>
</evidence>
<evidence type="ECO:0000256" key="3">
    <source>
        <dbReference type="HAMAP-Rule" id="MF_00108"/>
    </source>
</evidence>
<dbReference type="EMBL" id="BMXF01000001">
    <property type="protein sequence ID" value="GHB53666.1"/>
    <property type="molecule type" value="Genomic_DNA"/>
</dbReference>
<dbReference type="GO" id="GO:0050518">
    <property type="term" value="F:2-C-methyl-D-erythritol 4-phosphate cytidylyltransferase activity"/>
    <property type="evidence" value="ECO:0007669"/>
    <property type="project" value="UniProtKB-UniRule"/>
</dbReference>
<comment type="similarity">
    <text evidence="3">Belongs to the IspD/TarI cytidylyltransferase family. IspD subfamily.</text>
</comment>
<feature type="site" description="Positions MEP for the nucleophilic attack" evidence="3">
    <location>
        <position position="192"/>
    </location>
</feature>
<keyword evidence="2 3" id="KW-0548">Nucleotidyltransferase</keyword>
<comment type="pathway">
    <text evidence="3">Isoprenoid biosynthesis; isopentenyl diphosphate biosynthesis via DXP pathway; isopentenyl diphosphate from 1-deoxy-D-xylulose 5-phosphate: step 2/6.</text>
</comment>
<evidence type="ECO:0000256" key="1">
    <source>
        <dbReference type="ARBA" id="ARBA00022679"/>
    </source>
</evidence>
<dbReference type="InterPro" id="IPR034683">
    <property type="entry name" value="IspD/TarI"/>
</dbReference>
<comment type="function">
    <text evidence="3">Catalyzes the formation of 4-diphosphocytidyl-2-C-methyl-D-erythritol from CTP and 2-C-methyl-D-erythritol 4-phosphate (MEP).</text>
</comment>
<dbReference type="SUPFAM" id="SSF53448">
    <property type="entry name" value="Nucleotide-diphospho-sugar transferases"/>
    <property type="match status" value="1"/>
</dbReference>
<keyword evidence="3" id="KW-0414">Isoprene biosynthesis</keyword>